<dbReference type="PANTHER" id="PTHR43537">
    <property type="entry name" value="TRANSCRIPTIONAL REGULATOR, GNTR FAMILY"/>
    <property type="match status" value="1"/>
</dbReference>
<dbReference type="PROSITE" id="PS50949">
    <property type="entry name" value="HTH_GNTR"/>
    <property type="match status" value="1"/>
</dbReference>
<dbReference type="SMART" id="SM00895">
    <property type="entry name" value="FCD"/>
    <property type="match status" value="1"/>
</dbReference>
<evidence type="ECO:0000256" key="4">
    <source>
        <dbReference type="SAM" id="MobiDB-lite"/>
    </source>
</evidence>
<organism evidence="6 7">
    <name type="scientific">Herbaspirillum rubrisubalbicans Os34</name>
    <dbReference type="NCBI Taxonomy" id="1235827"/>
    <lineage>
        <taxon>Bacteria</taxon>
        <taxon>Pseudomonadati</taxon>
        <taxon>Pseudomonadota</taxon>
        <taxon>Betaproteobacteria</taxon>
        <taxon>Burkholderiales</taxon>
        <taxon>Oxalobacteraceae</taxon>
        <taxon>Herbaspirillum</taxon>
    </lineage>
</organism>
<proteinExistence type="predicted"/>
<feature type="region of interest" description="Disordered" evidence="4">
    <location>
        <begin position="1"/>
        <end position="42"/>
    </location>
</feature>
<dbReference type="SUPFAM" id="SSF46785">
    <property type="entry name" value="Winged helix' DNA-binding domain"/>
    <property type="match status" value="1"/>
</dbReference>
<evidence type="ECO:0000313" key="7">
    <source>
        <dbReference type="Proteomes" id="UP000501648"/>
    </source>
</evidence>
<dbReference type="Gene3D" id="1.20.120.530">
    <property type="entry name" value="GntR ligand-binding domain-like"/>
    <property type="match status" value="1"/>
</dbReference>
<dbReference type="Proteomes" id="UP000501648">
    <property type="component" value="Chromosome"/>
</dbReference>
<dbReference type="InterPro" id="IPR011711">
    <property type="entry name" value="GntR_C"/>
</dbReference>
<dbReference type="CDD" id="cd07377">
    <property type="entry name" value="WHTH_GntR"/>
    <property type="match status" value="1"/>
</dbReference>
<accession>A0A6M3ZVQ3</accession>
<evidence type="ECO:0000313" key="6">
    <source>
        <dbReference type="EMBL" id="QJQ02759.1"/>
    </source>
</evidence>
<dbReference type="InterPro" id="IPR008920">
    <property type="entry name" value="TF_FadR/GntR_C"/>
</dbReference>
<dbReference type="InterPro" id="IPR036388">
    <property type="entry name" value="WH-like_DNA-bd_sf"/>
</dbReference>
<dbReference type="GO" id="GO:0003700">
    <property type="term" value="F:DNA-binding transcription factor activity"/>
    <property type="evidence" value="ECO:0007669"/>
    <property type="project" value="InterPro"/>
</dbReference>
<protein>
    <submittedName>
        <fullName evidence="6">GntR family transcriptional regulator</fullName>
    </submittedName>
</protein>
<sequence>MMTGKRHTASIPDLMSTSTASSTRKKHNKHENPDNSPLPGQAFSVRPLAGDAIYERIVGAIMEHRLTPGTKLVEEKLAGIFGVNRTRVREVLARLAHEGLIITIPNRGAFVASPTPEEARNIFAARRLLEPALLRHLCEHTRPEHIALLRAHVAEEAQARADNDRRAIIRLSGEFHIRIADMVDNPVMSKMMRELASLTCLIIVLYDSPTVPACTHDDHGHIIDAISEGRTEDAIATMLEHLHHIESVLDMSTPQGEDDDLEALLGMG</sequence>
<keyword evidence="2" id="KW-0238">DNA-binding</keyword>
<evidence type="ECO:0000259" key="5">
    <source>
        <dbReference type="PROSITE" id="PS50949"/>
    </source>
</evidence>
<evidence type="ECO:0000256" key="1">
    <source>
        <dbReference type="ARBA" id="ARBA00023015"/>
    </source>
</evidence>
<dbReference type="AlphaFoldDB" id="A0A6M3ZVQ3"/>
<keyword evidence="1" id="KW-0805">Transcription regulation</keyword>
<dbReference type="InterPro" id="IPR000524">
    <property type="entry name" value="Tscrpt_reg_HTH_GntR"/>
</dbReference>
<dbReference type="GO" id="GO:0003677">
    <property type="term" value="F:DNA binding"/>
    <property type="evidence" value="ECO:0007669"/>
    <property type="project" value="UniProtKB-KW"/>
</dbReference>
<reference evidence="6 7" key="1">
    <citation type="journal article" date="2012" name="J. Bacteriol.">
        <title>Genome sequence of the pathogenic Herbaspirillum seropedicae strain Os34, isolated from rice roots.</title>
        <authorList>
            <person name="Ye W."/>
            <person name="Ye S."/>
            <person name="Liu J."/>
            <person name="Chang S."/>
            <person name="Chen M."/>
            <person name="Zhu B."/>
            <person name="Guo L."/>
            <person name="An Q."/>
        </authorList>
    </citation>
    <scope>NUCLEOTIDE SEQUENCE [LARGE SCALE GENOMIC DNA]</scope>
    <source>
        <strain evidence="6 7">Os34</strain>
    </source>
</reference>
<dbReference type="SUPFAM" id="SSF48008">
    <property type="entry name" value="GntR ligand-binding domain-like"/>
    <property type="match status" value="1"/>
</dbReference>
<dbReference type="InterPro" id="IPR036390">
    <property type="entry name" value="WH_DNA-bd_sf"/>
</dbReference>
<dbReference type="Pfam" id="PF07729">
    <property type="entry name" value="FCD"/>
    <property type="match status" value="1"/>
</dbReference>
<gene>
    <name evidence="6" type="ORF">C798_21785</name>
</gene>
<evidence type="ECO:0000256" key="3">
    <source>
        <dbReference type="ARBA" id="ARBA00023163"/>
    </source>
</evidence>
<feature type="domain" description="HTH gntR-type" evidence="5">
    <location>
        <begin position="47"/>
        <end position="114"/>
    </location>
</feature>
<name>A0A6M3ZVQ3_9BURK</name>
<evidence type="ECO:0000256" key="2">
    <source>
        <dbReference type="ARBA" id="ARBA00023125"/>
    </source>
</evidence>
<dbReference type="Gene3D" id="1.10.10.10">
    <property type="entry name" value="Winged helix-like DNA-binding domain superfamily/Winged helix DNA-binding domain"/>
    <property type="match status" value="1"/>
</dbReference>
<dbReference type="PANTHER" id="PTHR43537:SF53">
    <property type="entry name" value="HTH-TYPE TRANSCRIPTIONAL REPRESSOR NANR"/>
    <property type="match status" value="1"/>
</dbReference>
<dbReference type="EMBL" id="CP008956">
    <property type="protein sequence ID" value="QJQ02759.1"/>
    <property type="molecule type" value="Genomic_DNA"/>
</dbReference>
<dbReference type="Pfam" id="PF00392">
    <property type="entry name" value="GntR"/>
    <property type="match status" value="1"/>
</dbReference>
<dbReference type="SMART" id="SM00345">
    <property type="entry name" value="HTH_GNTR"/>
    <property type="match status" value="1"/>
</dbReference>
<keyword evidence="3" id="KW-0804">Transcription</keyword>